<keyword evidence="3" id="KW-1185">Reference proteome</keyword>
<proteinExistence type="predicted"/>
<gene>
    <name evidence="2" type="ORF">SAMN04488029_1442</name>
</gene>
<feature type="domain" description="PhnB-like" evidence="1">
    <location>
        <begin position="3"/>
        <end position="130"/>
    </location>
</feature>
<accession>A0A1W2G8S8</accession>
<evidence type="ECO:0000313" key="2">
    <source>
        <dbReference type="EMBL" id="SMD33077.1"/>
    </source>
</evidence>
<name>A0A1W2G8S8_REIFA</name>
<organism evidence="2 3">
    <name type="scientific">Reichenbachiella faecimaris</name>
    <dbReference type="NCBI Taxonomy" id="692418"/>
    <lineage>
        <taxon>Bacteria</taxon>
        <taxon>Pseudomonadati</taxon>
        <taxon>Bacteroidota</taxon>
        <taxon>Cytophagia</taxon>
        <taxon>Cytophagales</taxon>
        <taxon>Reichenbachiellaceae</taxon>
        <taxon>Reichenbachiella</taxon>
    </lineage>
</organism>
<evidence type="ECO:0000259" key="1">
    <source>
        <dbReference type="Pfam" id="PF06983"/>
    </source>
</evidence>
<dbReference type="CDD" id="cd06588">
    <property type="entry name" value="PhnB_like"/>
    <property type="match status" value="1"/>
</dbReference>
<dbReference type="InterPro" id="IPR029068">
    <property type="entry name" value="Glyas_Bleomycin-R_OHBP_Dase"/>
</dbReference>
<dbReference type="STRING" id="692418.SAMN04488029_1442"/>
<dbReference type="Pfam" id="PF06983">
    <property type="entry name" value="3-dmu-9_3-mt"/>
    <property type="match status" value="1"/>
</dbReference>
<evidence type="ECO:0000313" key="3">
    <source>
        <dbReference type="Proteomes" id="UP000192472"/>
    </source>
</evidence>
<dbReference type="Proteomes" id="UP000192472">
    <property type="component" value="Unassembled WGS sequence"/>
</dbReference>
<sequence length="136" mass="15499">MNKITTYLNFNGNCKEAMHYYQRCFGGDLRLQTIGESPYGEAFPKEIRGHILEATLAMNASILKGSDLVDDYLTPGNTITILLECENERELNEYYKRLSADGVSEQPITTNHYGGSFVMVNDRFGFNWQLRSKQSL</sequence>
<dbReference type="EMBL" id="FWYF01000001">
    <property type="protein sequence ID" value="SMD33077.1"/>
    <property type="molecule type" value="Genomic_DNA"/>
</dbReference>
<reference evidence="2 3" key="1">
    <citation type="submission" date="2017-04" db="EMBL/GenBank/DDBJ databases">
        <authorList>
            <person name="Afonso C.L."/>
            <person name="Miller P.J."/>
            <person name="Scott M.A."/>
            <person name="Spackman E."/>
            <person name="Goraichik I."/>
            <person name="Dimitrov K.M."/>
            <person name="Suarez D.L."/>
            <person name="Swayne D.E."/>
        </authorList>
    </citation>
    <scope>NUCLEOTIDE SEQUENCE [LARGE SCALE GENOMIC DNA]</scope>
    <source>
        <strain evidence="2 3">DSM 26133</strain>
    </source>
</reference>
<dbReference type="PANTHER" id="PTHR33990:SF1">
    <property type="entry name" value="PROTEIN YJDN"/>
    <property type="match status" value="1"/>
</dbReference>
<dbReference type="RefSeq" id="WP_139793783.1">
    <property type="nucleotide sequence ID" value="NZ_FWYF01000001.1"/>
</dbReference>
<dbReference type="SUPFAM" id="SSF54593">
    <property type="entry name" value="Glyoxalase/Bleomycin resistance protein/Dihydroxybiphenyl dioxygenase"/>
    <property type="match status" value="1"/>
</dbReference>
<dbReference type="AlphaFoldDB" id="A0A1W2G8S8"/>
<dbReference type="Gene3D" id="3.10.180.10">
    <property type="entry name" value="2,3-Dihydroxybiphenyl 1,2-Dioxygenase, domain 1"/>
    <property type="match status" value="1"/>
</dbReference>
<dbReference type="OrthoDB" id="9795306at2"/>
<dbReference type="InterPro" id="IPR028973">
    <property type="entry name" value="PhnB-like"/>
</dbReference>
<dbReference type="PANTHER" id="PTHR33990">
    <property type="entry name" value="PROTEIN YJDN-RELATED"/>
    <property type="match status" value="1"/>
</dbReference>
<protein>
    <submittedName>
        <fullName evidence="2">PhnB protein</fullName>
    </submittedName>
</protein>